<dbReference type="InterPro" id="IPR000914">
    <property type="entry name" value="SBP_5_dom"/>
</dbReference>
<accession>A0ABV3Q6V1</accession>
<feature type="signal peptide" evidence="5">
    <location>
        <begin position="1"/>
        <end position="21"/>
    </location>
</feature>
<feature type="chain" id="PRO_5046789831" evidence="5">
    <location>
        <begin position="22"/>
        <end position="587"/>
    </location>
</feature>
<dbReference type="Gene3D" id="3.90.76.10">
    <property type="entry name" value="Dipeptide-binding Protein, Domain 1"/>
    <property type="match status" value="1"/>
</dbReference>
<proteinExistence type="inferred from homology"/>
<dbReference type="Gene3D" id="3.40.190.10">
    <property type="entry name" value="Periplasmic binding protein-like II"/>
    <property type="match status" value="1"/>
</dbReference>
<dbReference type="Pfam" id="PF00496">
    <property type="entry name" value="SBP_bac_5"/>
    <property type="match status" value="1"/>
</dbReference>
<reference evidence="7 8" key="1">
    <citation type="journal article" date="1979" name="Int. J. Syst. Evol. Microbiol.">
        <title>Bacillus globisporus subsp. marinus subsp. nov.</title>
        <authorList>
            <person name="Liu H."/>
        </authorList>
    </citation>
    <scope>NUCLEOTIDE SEQUENCE [LARGE SCALE GENOMIC DNA]</scope>
    <source>
        <strain evidence="7 8">DSM 1297</strain>
    </source>
</reference>
<dbReference type="EMBL" id="JBFMIA010000021">
    <property type="protein sequence ID" value="MEW9503062.1"/>
    <property type="molecule type" value="Genomic_DNA"/>
</dbReference>
<keyword evidence="2" id="KW-0813">Transport</keyword>
<dbReference type="InterPro" id="IPR039424">
    <property type="entry name" value="SBP_5"/>
</dbReference>
<dbReference type="Proteomes" id="UP001556040">
    <property type="component" value="Unassembled WGS sequence"/>
</dbReference>
<dbReference type="SUPFAM" id="SSF53850">
    <property type="entry name" value="Periplasmic binding protein-like II"/>
    <property type="match status" value="1"/>
</dbReference>
<feature type="domain" description="Solute-binding protein family 5" evidence="6">
    <location>
        <begin position="95"/>
        <end position="500"/>
    </location>
</feature>
<dbReference type="PANTHER" id="PTHR30290:SF9">
    <property type="entry name" value="OLIGOPEPTIDE-BINDING PROTEIN APPA"/>
    <property type="match status" value="1"/>
</dbReference>
<evidence type="ECO:0000259" key="6">
    <source>
        <dbReference type="Pfam" id="PF00496"/>
    </source>
</evidence>
<evidence type="ECO:0000313" key="8">
    <source>
        <dbReference type="Proteomes" id="UP001556040"/>
    </source>
</evidence>
<keyword evidence="8" id="KW-1185">Reference proteome</keyword>
<evidence type="ECO:0000256" key="4">
    <source>
        <dbReference type="SAM" id="MobiDB-lite"/>
    </source>
</evidence>
<protein>
    <submittedName>
        <fullName evidence="7">ABC transporter substrate-binding protein</fullName>
    </submittedName>
</protein>
<sequence length="587" mass="65495">MKNKSLLFMLIALLSVGLFLAACSSGDDSEPNDDAGSDDEEATSGDPVEGGDIVAAMYSAPDHQFNPIFNTSSYDSNILDLTHESLIKQDENLGFIPSLAKDWEFNEDNSELTYFLNEGVKWHDGEEFTADDVVFTFTALADPGYVAAGGIRTNFVDTLVGYDDYVNEKTDEFTGVEKIDDYTVKFIFEVPNVKALADTSFNIIPEHVFADVNMADMPSHSASIDGGEVIGTGPFQLSQYQEGEQYVLTRHDDYWQGKPNLDSVTWRVIDEAVMAGMLENEEIHLLNRPGGVPAADVPSIEQMSHITMIEAQDLGYQYMAFKFNHGPNNSLTDPTTWIPNEKVQDAELRQAILYALKRQDYVTGLLHGSGEVLTAPFPSASWANNTEAIGEFDYSPDKAEEILDAAGYEDVDGDGFRENPDGEKFTLNLDYPTGNEVREKVAPIIKENLEAVGISVNLNSPRDASAHFELIEENDTDIDLYLAGWSLASTDPDPSAIFYSTAGLNYPRYTDERFDALLDEAVDPELAFDQDYRKDKYTEWGQYFTEVLPIIPLFSDNINYAYNNKLQGITFKSHQILDDAHKWTWSE</sequence>
<dbReference type="PIRSF" id="PIRSF002741">
    <property type="entry name" value="MppA"/>
    <property type="match status" value="1"/>
</dbReference>
<evidence type="ECO:0000313" key="7">
    <source>
        <dbReference type="EMBL" id="MEW9503062.1"/>
    </source>
</evidence>
<gene>
    <name evidence="7" type="ORF">AB1471_14820</name>
</gene>
<dbReference type="PANTHER" id="PTHR30290">
    <property type="entry name" value="PERIPLASMIC BINDING COMPONENT OF ABC TRANSPORTER"/>
    <property type="match status" value="1"/>
</dbReference>
<comment type="similarity">
    <text evidence="1">Belongs to the bacterial solute-binding protein 5 family.</text>
</comment>
<comment type="caution">
    <text evidence="7">The sequence shown here is derived from an EMBL/GenBank/DDBJ whole genome shotgun (WGS) entry which is preliminary data.</text>
</comment>
<dbReference type="PROSITE" id="PS51257">
    <property type="entry name" value="PROKAR_LIPOPROTEIN"/>
    <property type="match status" value="1"/>
</dbReference>
<evidence type="ECO:0000256" key="5">
    <source>
        <dbReference type="SAM" id="SignalP"/>
    </source>
</evidence>
<dbReference type="RefSeq" id="WP_367780551.1">
    <property type="nucleotide sequence ID" value="NZ_JBFMIA010000021.1"/>
</dbReference>
<dbReference type="Gene3D" id="3.10.105.10">
    <property type="entry name" value="Dipeptide-binding Protein, Domain 3"/>
    <property type="match status" value="1"/>
</dbReference>
<evidence type="ECO:0000256" key="2">
    <source>
        <dbReference type="ARBA" id="ARBA00022448"/>
    </source>
</evidence>
<dbReference type="InterPro" id="IPR030678">
    <property type="entry name" value="Peptide/Ni-bd"/>
</dbReference>
<keyword evidence="3 5" id="KW-0732">Signal</keyword>
<evidence type="ECO:0000256" key="1">
    <source>
        <dbReference type="ARBA" id="ARBA00005695"/>
    </source>
</evidence>
<feature type="region of interest" description="Disordered" evidence="4">
    <location>
        <begin position="27"/>
        <end position="51"/>
    </location>
</feature>
<organism evidence="7 8">
    <name type="scientific">Jeotgalibacillus marinus</name>
    <dbReference type="NCBI Taxonomy" id="86667"/>
    <lineage>
        <taxon>Bacteria</taxon>
        <taxon>Bacillati</taxon>
        <taxon>Bacillota</taxon>
        <taxon>Bacilli</taxon>
        <taxon>Bacillales</taxon>
        <taxon>Caryophanaceae</taxon>
        <taxon>Jeotgalibacillus</taxon>
    </lineage>
</organism>
<name>A0ABV3Q6V1_9BACL</name>
<evidence type="ECO:0000256" key="3">
    <source>
        <dbReference type="ARBA" id="ARBA00022729"/>
    </source>
</evidence>
<feature type="compositionally biased region" description="Acidic residues" evidence="4">
    <location>
        <begin position="27"/>
        <end position="43"/>
    </location>
</feature>